<evidence type="ECO:0000313" key="2">
    <source>
        <dbReference type="Proteomes" id="UP001195483"/>
    </source>
</evidence>
<reference evidence="1" key="3">
    <citation type="submission" date="2023-05" db="EMBL/GenBank/DDBJ databases">
        <authorList>
            <person name="Smith C.H."/>
        </authorList>
    </citation>
    <scope>NUCLEOTIDE SEQUENCE</scope>
    <source>
        <strain evidence="1">CHS0354</strain>
        <tissue evidence="1">Mantle</tissue>
    </source>
</reference>
<gene>
    <name evidence="1" type="ORF">CHS0354_010962</name>
</gene>
<proteinExistence type="predicted"/>
<keyword evidence="2" id="KW-1185">Reference proteome</keyword>
<comment type="caution">
    <text evidence="1">The sequence shown here is derived from an EMBL/GenBank/DDBJ whole genome shotgun (WGS) entry which is preliminary data.</text>
</comment>
<reference evidence="1" key="2">
    <citation type="journal article" date="2021" name="Genome Biol. Evol.">
        <title>Developing a high-quality reference genome for a parasitic bivalve with doubly uniparental inheritance (Bivalvia: Unionida).</title>
        <authorList>
            <person name="Smith C.H."/>
        </authorList>
    </citation>
    <scope>NUCLEOTIDE SEQUENCE</scope>
    <source>
        <strain evidence="1">CHS0354</strain>
        <tissue evidence="1">Mantle</tissue>
    </source>
</reference>
<evidence type="ECO:0000313" key="1">
    <source>
        <dbReference type="EMBL" id="KAK3597325.1"/>
    </source>
</evidence>
<dbReference type="EMBL" id="JAEAOA010000682">
    <property type="protein sequence ID" value="KAK3597325.1"/>
    <property type="molecule type" value="Genomic_DNA"/>
</dbReference>
<dbReference type="Gene3D" id="2.60.120.260">
    <property type="entry name" value="Galactose-binding domain-like"/>
    <property type="match status" value="1"/>
</dbReference>
<reference evidence="1" key="1">
    <citation type="journal article" date="2021" name="Genome Biol. Evol.">
        <title>A High-Quality Reference Genome for a Parasitic Bivalve with Doubly Uniparental Inheritance (Bivalvia: Unionida).</title>
        <authorList>
            <person name="Smith C.H."/>
        </authorList>
    </citation>
    <scope>NUCLEOTIDE SEQUENCE</scope>
    <source>
        <strain evidence="1">CHS0354</strain>
    </source>
</reference>
<protein>
    <submittedName>
        <fullName evidence="1">Uncharacterized protein</fullName>
    </submittedName>
</protein>
<organism evidence="1 2">
    <name type="scientific">Potamilus streckersoni</name>
    <dbReference type="NCBI Taxonomy" id="2493646"/>
    <lineage>
        <taxon>Eukaryota</taxon>
        <taxon>Metazoa</taxon>
        <taxon>Spiralia</taxon>
        <taxon>Lophotrochozoa</taxon>
        <taxon>Mollusca</taxon>
        <taxon>Bivalvia</taxon>
        <taxon>Autobranchia</taxon>
        <taxon>Heteroconchia</taxon>
        <taxon>Palaeoheterodonta</taxon>
        <taxon>Unionida</taxon>
        <taxon>Unionoidea</taxon>
        <taxon>Unionidae</taxon>
        <taxon>Ambleminae</taxon>
        <taxon>Lampsilini</taxon>
        <taxon>Potamilus</taxon>
    </lineage>
</organism>
<name>A0AAE0STF3_9BIVA</name>
<dbReference type="Proteomes" id="UP001195483">
    <property type="component" value="Unassembled WGS sequence"/>
</dbReference>
<accession>A0AAE0STF3</accession>
<dbReference type="AlphaFoldDB" id="A0AAE0STF3"/>
<sequence length="160" mass="17633">MGNNSFCPTGCFVSNLPDGSFENNPSSWYSFGAGFLRVQSGAKDGNYSIQVTNGGAYQDITFAAGTKRFIMKGWSRHQGAISVSNPADYSIYCDITLSDGTYDWGRTATFDPNSIINVWVSATLQVTETKEIKNARCYTMFRNGVGAVQFDMIEHWNCPV</sequence>